<protein>
    <submittedName>
        <fullName evidence="1">Uncharacterized protein</fullName>
    </submittedName>
</protein>
<dbReference type="Proteomes" id="UP000032076">
    <property type="component" value="Unassembled WGS sequence"/>
</dbReference>
<dbReference type="AlphaFoldDB" id="A0ABD4A7A3"/>
<comment type="caution">
    <text evidence="1">The sequence shown here is derived from an EMBL/GenBank/DDBJ whole genome shotgun (WGS) entry which is preliminary data.</text>
</comment>
<organism evidence="1 2">
    <name type="scientific">Caldibacillus thermoamylovorans</name>
    <dbReference type="NCBI Taxonomy" id="35841"/>
    <lineage>
        <taxon>Bacteria</taxon>
        <taxon>Bacillati</taxon>
        <taxon>Bacillota</taxon>
        <taxon>Bacilli</taxon>
        <taxon>Bacillales</taxon>
        <taxon>Bacillaceae</taxon>
        <taxon>Caldibacillus</taxon>
    </lineage>
</organism>
<sequence length="40" mass="5085">MNYFFIEGKTRNFLYIQLGKHLELPATWDMYYYWKFLLMV</sequence>
<dbReference type="EMBL" id="JXLU01000090">
    <property type="protein sequence ID" value="KIO72585.1"/>
    <property type="molecule type" value="Genomic_DNA"/>
</dbReference>
<evidence type="ECO:0000313" key="1">
    <source>
        <dbReference type="EMBL" id="KIO72585.1"/>
    </source>
</evidence>
<evidence type="ECO:0000313" key="2">
    <source>
        <dbReference type="Proteomes" id="UP000032076"/>
    </source>
</evidence>
<gene>
    <name evidence="1" type="ORF">B4167_2887</name>
</gene>
<name>A0ABD4A7A3_9BACI</name>
<reference evidence="1 2" key="1">
    <citation type="submission" date="2015-01" db="EMBL/GenBank/DDBJ databases">
        <title>Draft Genome Sequences of Four Bacillus thermoamylovorans Strains, Isolated From Food Products.</title>
        <authorList>
            <person name="Krawcyk A.O."/>
            <person name="Berendsen E.M."/>
            <person name="Eijlander R.T."/>
            <person name="de Jong A."/>
            <person name="Wells-Bennik M."/>
            <person name="Kuipers O.P."/>
        </authorList>
    </citation>
    <scope>NUCLEOTIDE SEQUENCE [LARGE SCALE GENOMIC DNA]</scope>
    <source>
        <strain evidence="1 2">B4167</strain>
    </source>
</reference>
<accession>A0ABD4A7A3</accession>
<proteinExistence type="predicted"/>